<proteinExistence type="predicted"/>
<dbReference type="EMBL" id="MLFR01000032">
    <property type="protein sequence ID" value="ORM66848.1"/>
    <property type="molecule type" value="Genomic_DNA"/>
</dbReference>
<reference evidence="1 2" key="1">
    <citation type="journal article" date="2017" name="Antonie Van Leeuwenhoek">
        <title>Phylogenomic resolution of the bacterial genus Pantoea and its relationship with Erwinia and Tatumella.</title>
        <authorList>
            <person name="Palmer M."/>
            <person name="Steenkamp E.T."/>
            <person name="Coetzee M.P."/>
            <person name="Chan W.Y."/>
            <person name="van Zyl E."/>
            <person name="De Maayer P."/>
            <person name="Coutinho T.A."/>
            <person name="Blom J."/>
            <person name="Smits T.H."/>
            <person name="Duffy B."/>
            <person name="Venter S.N."/>
        </authorList>
    </citation>
    <scope>NUCLEOTIDE SEQUENCE [LARGE SCALE GENOMIC DNA]</scope>
    <source>
        <strain evidence="1 2">LMG 26275</strain>
    </source>
</reference>
<organism evidence="1 2">
    <name type="scientific">Pantoea rwandensis</name>
    <dbReference type="NCBI Taxonomy" id="1076550"/>
    <lineage>
        <taxon>Bacteria</taxon>
        <taxon>Pseudomonadati</taxon>
        <taxon>Pseudomonadota</taxon>
        <taxon>Gammaproteobacteria</taxon>
        <taxon>Enterobacterales</taxon>
        <taxon>Erwiniaceae</taxon>
        <taxon>Pantoea</taxon>
    </lineage>
</organism>
<name>A0A1X1CR07_9GAMM</name>
<accession>A0A1X1CR07</accession>
<dbReference type="AlphaFoldDB" id="A0A1X1CR07"/>
<dbReference type="Proteomes" id="UP000193558">
    <property type="component" value="Unassembled WGS sequence"/>
</dbReference>
<protein>
    <submittedName>
        <fullName evidence="1">Uncharacterized protein</fullName>
    </submittedName>
</protein>
<gene>
    <name evidence="1" type="ORF">HA51_22400</name>
</gene>
<evidence type="ECO:0000313" key="2">
    <source>
        <dbReference type="Proteomes" id="UP000193558"/>
    </source>
</evidence>
<comment type="caution">
    <text evidence="1">The sequence shown here is derived from an EMBL/GenBank/DDBJ whole genome shotgun (WGS) entry which is preliminary data.</text>
</comment>
<sequence length="92" mass="10379">MSQRSGLHTNQLFQFGITRSELISDGTNEPVLIAKVFPTGIEAFGPIQFLRIAVINTITIKMYQRVVRFRDGEGKAYCTVSIIKKGDIFHFT</sequence>
<evidence type="ECO:0000313" key="1">
    <source>
        <dbReference type="EMBL" id="ORM66848.1"/>
    </source>
</evidence>